<evidence type="ECO:0000313" key="2">
    <source>
        <dbReference type="Proteomes" id="UP000062998"/>
    </source>
</evidence>
<dbReference type="Pfam" id="PF05711">
    <property type="entry name" value="TylF"/>
    <property type="match status" value="1"/>
</dbReference>
<accession>A0A107G3I6</accession>
<protein>
    <recommendedName>
        <fullName evidence="3">Methyltransferase</fullName>
    </recommendedName>
</protein>
<comment type="caution">
    <text evidence="1">The sequence shown here is derived from an EMBL/GenBank/DDBJ whole genome shotgun (WGS) entry which is preliminary data.</text>
</comment>
<dbReference type="Proteomes" id="UP000062998">
    <property type="component" value="Unassembled WGS sequence"/>
</dbReference>
<gene>
    <name evidence="1" type="ORF">WL73_33235</name>
</gene>
<evidence type="ECO:0000313" key="1">
    <source>
        <dbReference type="EMBL" id="KWE11016.1"/>
    </source>
</evidence>
<dbReference type="EMBL" id="LPIX01000015">
    <property type="protein sequence ID" value="KWE11016.1"/>
    <property type="molecule type" value="Genomic_DNA"/>
</dbReference>
<dbReference type="InterPro" id="IPR029063">
    <property type="entry name" value="SAM-dependent_MTases_sf"/>
</dbReference>
<dbReference type="SUPFAM" id="SSF53335">
    <property type="entry name" value="S-adenosyl-L-methionine-dependent methyltransferases"/>
    <property type="match status" value="1"/>
</dbReference>
<proteinExistence type="predicted"/>
<dbReference type="AlphaFoldDB" id="A0A107G3I6"/>
<name>A0A107G3I6_9BURK</name>
<sequence>MARFYSFCLISDLIEKDRVPGDFAELGVWQGNTAELLAAIARRQARKLYLLDTFEGLPDADLGRDEKHLAGAFMDTSVEAVRARVGEDGTVFVKGYFPETAAQLPADAQFSIVHIDCDLYAPMLAALDYFYPRMSPGGFILMHDYGSLYWDGAEKAVDEFFADKPEGVMPLPDLASTVVMRKNKR</sequence>
<dbReference type="PANTHER" id="PTHR40036:SF1">
    <property type="entry name" value="MACROCIN O-METHYLTRANSFERASE"/>
    <property type="match status" value="1"/>
</dbReference>
<evidence type="ECO:0008006" key="3">
    <source>
        <dbReference type="Google" id="ProtNLM"/>
    </source>
</evidence>
<dbReference type="PANTHER" id="PTHR40036">
    <property type="entry name" value="MACROCIN O-METHYLTRANSFERASE"/>
    <property type="match status" value="1"/>
</dbReference>
<reference evidence="1 2" key="1">
    <citation type="submission" date="2015-11" db="EMBL/GenBank/DDBJ databases">
        <title>Expanding the genomic diversity of Burkholderia species for the development of highly accurate diagnostics.</title>
        <authorList>
            <person name="Sahl J."/>
            <person name="Keim P."/>
            <person name="Wagner D."/>
        </authorList>
    </citation>
    <scope>NUCLEOTIDE SEQUENCE [LARGE SCALE GENOMIC DNA]</scope>
    <source>
        <strain evidence="1 2">MSMB2167WGS</strain>
    </source>
</reference>
<dbReference type="InterPro" id="IPR008884">
    <property type="entry name" value="TylF_MeTrfase"/>
</dbReference>
<organism evidence="1 2">
    <name type="scientific">Burkholderia ubonensis</name>
    <dbReference type="NCBI Taxonomy" id="101571"/>
    <lineage>
        <taxon>Bacteria</taxon>
        <taxon>Pseudomonadati</taxon>
        <taxon>Pseudomonadota</taxon>
        <taxon>Betaproteobacteria</taxon>
        <taxon>Burkholderiales</taxon>
        <taxon>Burkholderiaceae</taxon>
        <taxon>Burkholderia</taxon>
        <taxon>Burkholderia cepacia complex</taxon>
    </lineage>
</organism>
<dbReference type="Gene3D" id="3.40.50.150">
    <property type="entry name" value="Vaccinia Virus protein VP39"/>
    <property type="match status" value="1"/>
</dbReference>